<name>A0A067KWC6_JATCU</name>
<dbReference type="EMBL" id="KK914353">
    <property type="protein sequence ID" value="KDP39253.1"/>
    <property type="molecule type" value="Genomic_DNA"/>
</dbReference>
<accession>A0A067KWC6</accession>
<gene>
    <name evidence="1" type="ORF">JCGZ_01010</name>
</gene>
<proteinExistence type="predicted"/>
<dbReference type="Proteomes" id="UP000027138">
    <property type="component" value="Unassembled WGS sequence"/>
</dbReference>
<evidence type="ECO:0000313" key="1">
    <source>
        <dbReference type="EMBL" id="KDP39253.1"/>
    </source>
</evidence>
<evidence type="ECO:0000313" key="2">
    <source>
        <dbReference type="Proteomes" id="UP000027138"/>
    </source>
</evidence>
<organism evidence="1 2">
    <name type="scientific">Jatropha curcas</name>
    <name type="common">Barbados nut</name>
    <dbReference type="NCBI Taxonomy" id="180498"/>
    <lineage>
        <taxon>Eukaryota</taxon>
        <taxon>Viridiplantae</taxon>
        <taxon>Streptophyta</taxon>
        <taxon>Embryophyta</taxon>
        <taxon>Tracheophyta</taxon>
        <taxon>Spermatophyta</taxon>
        <taxon>Magnoliopsida</taxon>
        <taxon>eudicotyledons</taxon>
        <taxon>Gunneridae</taxon>
        <taxon>Pentapetalae</taxon>
        <taxon>rosids</taxon>
        <taxon>fabids</taxon>
        <taxon>Malpighiales</taxon>
        <taxon>Euphorbiaceae</taxon>
        <taxon>Crotonoideae</taxon>
        <taxon>Jatropheae</taxon>
        <taxon>Jatropha</taxon>
    </lineage>
</organism>
<keyword evidence="2" id="KW-1185">Reference proteome</keyword>
<dbReference type="AlphaFoldDB" id="A0A067KWC6"/>
<reference evidence="1 2" key="1">
    <citation type="journal article" date="2014" name="PLoS ONE">
        <title>Global Analysis of Gene Expression Profiles in Physic Nut (Jatropha curcas L.) Seedlings Exposed to Salt Stress.</title>
        <authorList>
            <person name="Zhang L."/>
            <person name="Zhang C."/>
            <person name="Wu P."/>
            <person name="Chen Y."/>
            <person name="Li M."/>
            <person name="Jiang H."/>
            <person name="Wu G."/>
        </authorList>
    </citation>
    <scope>NUCLEOTIDE SEQUENCE [LARGE SCALE GENOMIC DNA]</scope>
    <source>
        <strain evidence="2">cv. GZQX0401</strain>
        <tissue evidence="1">Young leaves</tissue>
    </source>
</reference>
<sequence length="60" mass="6477">MGSFLGPGGSFVDENGFINWITMYRKRRKVKKMIQKEGSRSSMPAGCPATVACGDGGCFL</sequence>
<protein>
    <submittedName>
        <fullName evidence="1">Uncharacterized protein</fullName>
    </submittedName>
</protein>